<sequence length="333" mass="37820">MNSLRHAFQNNLSRNDPPAGRAYDAQFIPCPGHTTDSYVPKLHALLLHHYTDPELFNRLSRSPVGAMIAREVAEIEILRERTHNAIEALERVTTNLRWEESGYDQIGQRLTHHLIHMGLDTPITEFLHSKYPYGEQELDAYGTRAYPIPVEQWFENRHRLPTIRRPHFSPIGNRPDNRVIRHPRNPPKRKNARTRTPTPHPSTSPSSPHSAGHSSNPPPVPPKDAHTHPPSTSIAPTSHRSIAILARPIDKNHFLKRLFLTALLIPFPRPLRATDKQLDKLPPFVLYAPLAAPLTKPPEGEKEGIAHKAQRKWQEEKREAREKGVGFKAKAVG</sequence>
<proteinExistence type="predicted"/>
<feature type="compositionally biased region" description="Basic residues" evidence="1">
    <location>
        <begin position="180"/>
        <end position="193"/>
    </location>
</feature>
<feature type="region of interest" description="Disordered" evidence="1">
    <location>
        <begin position="295"/>
        <end position="333"/>
    </location>
</feature>
<keyword evidence="3" id="KW-1185">Reference proteome</keyword>
<dbReference type="AlphaFoldDB" id="A0A165ML21"/>
<feature type="region of interest" description="Disordered" evidence="1">
    <location>
        <begin position="164"/>
        <end position="236"/>
    </location>
</feature>
<reference evidence="2 3" key="1">
    <citation type="journal article" date="2016" name="Mol. Biol. Evol.">
        <title>Comparative Genomics of Early-Diverging Mushroom-Forming Fungi Provides Insights into the Origins of Lignocellulose Decay Capabilities.</title>
        <authorList>
            <person name="Nagy L.G."/>
            <person name="Riley R."/>
            <person name="Tritt A."/>
            <person name="Adam C."/>
            <person name="Daum C."/>
            <person name="Floudas D."/>
            <person name="Sun H."/>
            <person name="Yadav J.S."/>
            <person name="Pangilinan J."/>
            <person name="Larsson K.H."/>
            <person name="Matsuura K."/>
            <person name="Barry K."/>
            <person name="Labutti K."/>
            <person name="Kuo R."/>
            <person name="Ohm R.A."/>
            <person name="Bhattacharya S.S."/>
            <person name="Shirouzu T."/>
            <person name="Yoshinaga Y."/>
            <person name="Martin F.M."/>
            <person name="Grigoriev I.V."/>
            <person name="Hibbett D.S."/>
        </authorList>
    </citation>
    <scope>NUCLEOTIDE SEQUENCE [LARGE SCALE GENOMIC DNA]</scope>
    <source>
        <strain evidence="2 3">HHB14362 ss-1</strain>
    </source>
</reference>
<evidence type="ECO:0000256" key="1">
    <source>
        <dbReference type="SAM" id="MobiDB-lite"/>
    </source>
</evidence>
<protein>
    <submittedName>
        <fullName evidence="2">Uncharacterized protein</fullName>
    </submittedName>
</protein>
<dbReference type="EMBL" id="KV425679">
    <property type="protein sequence ID" value="KZT18472.1"/>
    <property type="molecule type" value="Genomic_DNA"/>
</dbReference>
<feature type="compositionally biased region" description="Low complexity" evidence="1">
    <location>
        <begin position="201"/>
        <end position="215"/>
    </location>
</feature>
<evidence type="ECO:0000313" key="3">
    <source>
        <dbReference type="Proteomes" id="UP000076761"/>
    </source>
</evidence>
<feature type="non-terminal residue" evidence="2">
    <location>
        <position position="333"/>
    </location>
</feature>
<gene>
    <name evidence="2" type="ORF">NEOLEDRAFT_1184260</name>
</gene>
<organism evidence="2 3">
    <name type="scientific">Neolentinus lepideus HHB14362 ss-1</name>
    <dbReference type="NCBI Taxonomy" id="1314782"/>
    <lineage>
        <taxon>Eukaryota</taxon>
        <taxon>Fungi</taxon>
        <taxon>Dikarya</taxon>
        <taxon>Basidiomycota</taxon>
        <taxon>Agaricomycotina</taxon>
        <taxon>Agaricomycetes</taxon>
        <taxon>Gloeophyllales</taxon>
        <taxon>Gloeophyllaceae</taxon>
        <taxon>Neolentinus</taxon>
    </lineage>
</organism>
<feature type="compositionally biased region" description="Basic and acidic residues" evidence="1">
    <location>
        <begin position="298"/>
        <end position="325"/>
    </location>
</feature>
<name>A0A165ML21_9AGAM</name>
<dbReference type="OrthoDB" id="3189033at2759"/>
<accession>A0A165ML21</accession>
<dbReference type="InParanoid" id="A0A165ML21"/>
<dbReference type="Proteomes" id="UP000076761">
    <property type="component" value="Unassembled WGS sequence"/>
</dbReference>
<evidence type="ECO:0000313" key="2">
    <source>
        <dbReference type="EMBL" id="KZT18472.1"/>
    </source>
</evidence>